<evidence type="ECO:0000256" key="5">
    <source>
        <dbReference type="ARBA" id="ARBA00022448"/>
    </source>
</evidence>
<evidence type="ECO:0000256" key="8">
    <source>
        <dbReference type="ARBA" id="ARBA00022970"/>
    </source>
</evidence>
<dbReference type="GO" id="GO:0006865">
    <property type="term" value="P:amino acid transport"/>
    <property type="evidence" value="ECO:0007669"/>
    <property type="project" value="UniProtKB-KW"/>
</dbReference>
<protein>
    <recommendedName>
        <fullName evidence="4">Putative glutamine transport system permease protein GlnP</fullName>
    </recommendedName>
</protein>
<evidence type="ECO:0000259" key="12">
    <source>
        <dbReference type="PROSITE" id="PS50928"/>
    </source>
</evidence>
<keyword evidence="6" id="KW-1003">Cell membrane</keyword>
<evidence type="ECO:0000256" key="7">
    <source>
        <dbReference type="ARBA" id="ARBA00022692"/>
    </source>
</evidence>
<dbReference type="GO" id="GO:0043190">
    <property type="term" value="C:ATP-binding cassette (ABC) transporter complex"/>
    <property type="evidence" value="ECO:0007669"/>
    <property type="project" value="InterPro"/>
</dbReference>
<evidence type="ECO:0000313" key="14">
    <source>
        <dbReference type="Proteomes" id="UP000580856"/>
    </source>
</evidence>
<dbReference type="EMBL" id="JAATJA010000001">
    <property type="protein sequence ID" value="NJB66660.1"/>
    <property type="molecule type" value="Genomic_DNA"/>
</dbReference>
<dbReference type="PANTHER" id="PTHR30614">
    <property type="entry name" value="MEMBRANE COMPONENT OF AMINO ACID ABC TRANSPORTER"/>
    <property type="match status" value="1"/>
</dbReference>
<gene>
    <name evidence="13" type="ORF">GGQ74_000300</name>
</gene>
<feature type="domain" description="ABC transmembrane type-1" evidence="12">
    <location>
        <begin position="130"/>
        <end position="327"/>
    </location>
</feature>
<evidence type="ECO:0000256" key="11">
    <source>
        <dbReference type="RuleBase" id="RU363032"/>
    </source>
</evidence>
<dbReference type="Gene3D" id="2.40.50.100">
    <property type="match status" value="1"/>
</dbReference>
<reference evidence="13 14" key="1">
    <citation type="submission" date="2020-03" db="EMBL/GenBank/DDBJ databases">
        <title>Genomic Encyclopedia of Type Strains, Phase IV (KMG-IV): sequencing the most valuable type-strain genomes for metagenomic binning, comparative biology and taxonomic classification.</title>
        <authorList>
            <person name="Goeker M."/>
        </authorList>
    </citation>
    <scope>NUCLEOTIDE SEQUENCE [LARGE SCALE GENOMIC DNA]</scope>
    <source>
        <strain evidence="13 14">DSM 24233</strain>
    </source>
</reference>
<proteinExistence type="inferred from homology"/>
<sequence>MSLYPGLDRPRSPLYRKFWAAMFFVLVVVSCLGLYGATKYVDYTWRWYRVPQYFFYQEEVTIRTELDGEVTAVEQDTKGSEVTVAALDGTVEKYAIPGANVRVEEGDFVYPGDVLGSSKEWKAGLFLTGLWITLKVSLISIVIGMVFGLGTGLARISDNPLLKWTAITYIELVRGSPLLVQLMIWYYVVGTLINQLAATWGLPNVPNLWFGAIGLATFTGAYTAEIVRAGIQSVHRGQMEAARSLGMNYSEAMRKVVMPQAIRRILPALAGQFISLIKDSSLLGVIAVRELTKVTREVVSASLQTYEMWFVCALLYLVMTFTLSVIVQYMERKAV</sequence>
<comment type="function">
    <text evidence="1">Part of the binding-protein-dependent transport system for glutamine; probably responsible for the translocation of the substrate across the membrane.</text>
</comment>
<dbReference type="Proteomes" id="UP000580856">
    <property type="component" value="Unassembled WGS sequence"/>
</dbReference>
<dbReference type="PROSITE" id="PS50928">
    <property type="entry name" value="ABC_TM1"/>
    <property type="match status" value="1"/>
</dbReference>
<accession>A0A846QHS0</accession>
<evidence type="ECO:0000256" key="9">
    <source>
        <dbReference type="ARBA" id="ARBA00022989"/>
    </source>
</evidence>
<dbReference type="InterPro" id="IPR010065">
    <property type="entry name" value="AA_ABC_transptr_permease_3TM"/>
</dbReference>
<dbReference type="FunFam" id="1.10.3720.10:FF:000033">
    <property type="entry name" value="Polar amino acid ABC transporter permease"/>
    <property type="match status" value="1"/>
</dbReference>
<keyword evidence="14" id="KW-1185">Reference proteome</keyword>
<comment type="similarity">
    <text evidence="3">Belongs to the binding-protein-dependent transport system permease family. HisMQ subfamily.</text>
</comment>
<evidence type="ECO:0000256" key="6">
    <source>
        <dbReference type="ARBA" id="ARBA00022475"/>
    </source>
</evidence>
<keyword evidence="10 11" id="KW-0472">Membrane</keyword>
<dbReference type="InterPro" id="IPR000515">
    <property type="entry name" value="MetI-like"/>
</dbReference>
<dbReference type="NCBIfam" id="TIGR01726">
    <property type="entry name" value="HEQRo_perm_3TM"/>
    <property type="match status" value="1"/>
</dbReference>
<dbReference type="Pfam" id="PF00528">
    <property type="entry name" value="BPD_transp_1"/>
    <property type="match status" value="1"/>
</dbReference>
<organism evidence="13 14">
    <name type="scientific">Desulfobaculum xiamenense</name>
    <dbReference type="NCBI Taxonomy" id="995050"/>
    <lineage>
        <taxon>Bacteria</taxon>
        <taxon>Pseudomonadati</taxon>
        <taxon>Thermodesulfobacteriota</taxon>
        <taxon>Desulfovibrionia</taxon>
        <taxon>Desulfovibrionales</taxon>
        <taxon>Desulfovibrionaceae</taxon>
        <taxon>Desulfobaculum</taxon>
    </lineage>
</organism>
<dbReference type="RefSeq" id="WP_167939778.1">
    <property type="nucleotide sequence ID" value="NZ_JAATJA010000001.1"/>
</dbReference>
<evidence type="ECO:0000256" key="3">
    <source>
        <dbReference type="ARBA" id="ARBA00010072"/>
    </source>
</evidence>
<comment type="caution">
    <text evidence="13">The sequence shown here is derived from an EMBL/GenBank/DDBJ whole genome shotgun (WGS) entry which is preliminary data.</text>
</comment>
<evidence type="ECO:0000256" key="10">
    <source>
        <dbReference type="ARBA" id="ARBA00023136"/>
    </source>
</evidence>
<comment type="subcellular location">
    <subcellularLocation>
        <location evidence="2">Cell inner membrane</location>
        <topology evidence="2">Multi-pass membrane protein</topology>
    </subcellularLocation>
    <subcellularLocation>
        <location evidence="11">Cell membrane</location>
        <topology evidence="11">Multi-pass membrane protein</topology>
    </subcellularLocation>
</comment>
<keyword evidence="9 11" id="KW-1133">Transmembrane helix</keyword>
<keyword evidence="8" id="KW-0029">Amino-acid transport</keyword>
<dbReference type="CDD" id="cd06261">
    <property type="entry name" value="TM_PBP2"/>
    <property type="match status" value="1"/>
</dbReference>
<dbReference type="Gene3D" id="1.10.3720.10">
    <property type="entry name" value="MetI-like"/>
    <property type="match status" value="1"/>
</dbReference>
<dbReference type="PANTHER" id="PTHR30614:SF20">
    <property type="entry name" value="GLUTAMINE TRANSPORT SYSTEM PERMEASE PROTEIN GLNP"/>
    <property type="match status" value="1"/>
</dbReference>
<dbReference type="SUPFAM" id="SSF161098">
    <property type="entry name" value="MetI-like"/>
    <property type="match status" value="1"/>
</dbReference>
<feature type="transmembrane region" description="Helical" evidence="11">
    <location>
        <begin position="130"/>
        <end position="154"/>
    </location>
</feature>
<dbReference type="AlphaFoldDB" id="A0A846QHS0"/>
<keyword evidence="5 11" id="KW-0813">Transport</keyword>
<evidence type="ECO:0000313" key="13">
    <source>
        <dbReference type="EMBL" id="NJB66660.1"/>
    </source>
</evidence>
<dbReference type="InterPro" id="IPR043429">
    <property type="entry name" value="ArtM/GltK/GlnP/TcyL/YhdX-like"/>
</dbReference>
<evidence type="ECO:0000256" key="4">
    <source>
        <dbReference type="ARBA" id="ARBA00016506"/>
    </source>
</evidence>
<dbReference type="InterPro" id="IPR035906">
    <property type="entry name" value="MetI-like_sf"/>
</dbReference>
<name>A0A846QHS0_9BACT</name>
<feature type="transmembrane region" description="Helical" evidence="11">
    <location>
        <begin position="308"/>
        <end position="330"/>
    </location>
</feature>
<feature type="transmembrane region" description="Helical" evidence="11">
    <location>
        <begin position="166"/>
        <end position="188"/>
    </location>
</feature>
<evidence type="ECO:0000256" key="2">
    <source>
        <dbReference type="ARBA" id="ARBA00004429"/>
    </source>
</evidence>
<keyword evidence="7 11" id="KW-0812">Transmembrane</keyword>
<evidence type="ECO:0000256" key="1">
    <source>
        <dbReference type="ARBA" id="ARBA00003159"/>
    </source>
</evidence>
<dbReference type="GO" id="GO:0022857">
    <property type="term" value="F:transmembrane transporter activity"/>
    <property type="evidence" value="ECO:0007669"/>
    <property type="project" value="InterPro"/>
</dbReference>
<feature type="transmembrane region" description="Helical" evidence="11">
    <location>
        <begin position="18"/>
        <end position="37"/>
    </location>
</feature>